<keyword evidence="1" id="KW-0472">Membrane</keyword>
<dbReference type="AlphaFoldDB" id="Q8KPU4"/>
<accession>Q8KPU4</accession>
<gene>
    <name evidence="2" type="primary">SEC0014</name>
</gene>
<name>Q8KPU4_SYNE7</name>
<keyword evidence="1" id="KW-1133">Transmembrane helix</keyword>
<feature type="transmembrane region" description="Helical" evidence="1">
    <location>
        <begin position="31"/>
        <end position="54"/>
    </location>
</feature>
<evidence type="ECO:0000313" key="2">
    <source>
        <dbReference type="EMBL" id="AAM82661.1"/>
    </source>
</evidence>
<dbReference type="EMBL" id="AY120852">
    <property type="protein sequence ID" value="AAM82661.1"/>
    <property type="molecule type" value="Genomic_DNA"/>
</dbReference>
<protein>
    <submittedName>
        <fullName evidence="2">Uncharacterized protein SEC0014</fullName>
    </submittedName>
</protein>
<keyword evidence="1" id="KW-0812">Transmembrane</keyword>
<reference evidence="2" key="1">
    <citation type="submission" date="2002-06" db="EMBL/GenBank/DDBJ databases">
        <title>Synechococcus elongatus PCC7942 cosmid 6C3.</title>
        <authorList>
            <person name="Holtman C.K."/>
            <person name="Sandoval P."/>
            <person name="Chen Y."/>
            <person name="Socias T."/>
            <person name="Mohler B.J."/>
            <person name="Gonzalez A."/>
            <person name="Salinas I."/>
            <person name="McMurtry S."/>
            <person name="Golden S.S."/>
            <person name="Youderian P."/>
        </authorList>
    </citation>
    <scope>NUCLEOTIDE SEQUENCE</scope>
    <source>
        <strain evidence="2">PCC 7492</strain>
    </source>
</reference>
<sequence length="83" mass="9371">MAWIEWSQSCYRLTLVEPSPPMALSLLHYRLLGIGLWIALILTSLICWGSGLFCEVFWSLCMPLEAGDRASILGIIEFRLNLA</sequence>
<proteinExistence type="predicted"/>
<evidence type="ECO:0000256" key="1">
    <source>
        <dbReference type="SAM" id="Phobius"/>
    </source>
</evidence>
<organism evidence="2">
    <name type="scientific">Synechococcus elongatus (strain ATCC 33912 / PCC 7942 / FACHB-805)</name>
    <name type="common">Anacystis nidulans R2</name>
    <dbReference type="NCBI Taxonomy" id="1140"/>
    <lineage>
        <taxon>Bacteria</taxon>
        <taxon>Bacillati</taxon>
        <taxon>Cyanobacteriota</taxon>
        <taxon>Cyanophyceae</taxon>
        <taxon>Synechococcales</taxon>
        <taxon>Synechococcaceae</taxon>
        <taxon>Synechococcus</taxon>
    </lineage>
</organism>